<dbReference type="Pfam" id="PF11898">
    <property type="entry name" value="DUF3418"/>
    <property type="match status" value="1"/>
</dbReference>
<accession>A0A250J732</accession>
<dbReference type="KEGG" id="cfus:CYFUS_004792"/>
<organism evidence="2 3">
    <name type="scientific">Cystobacter fuscus</name>
    <dbReference type="NCBI Taxonomy" id="43"/>
    <lineage>
        <taxon>Bacteria</taxon>
        <taxon>Pseudomonadati</taxon>
        <taxon>Myxococcota</taxon>
        <taxon>Myxococcia</taxon>
        <taxon>Myxococcales</taxon>
        <taxon>Cystobacterineae</taxon>
        <taxon>Archangiaceae</taxon>
        <taxon>Cystobacter</taxon>
    </lineage>
</organism>
<dbReference type="Proteomes" id="UP000217257">
    <property type="component" value="Chromosome"/>
</dbReference>
<keyword evidence="2" id="KW-0547">Nucleotide-binding</keyword>
<keyword evidence="2" id="KW-0067">ATP-binding</keyword>
<evidence type="ECO:0000313" key="3">
    <source>
        <dbReference type="Proteomes" id="UP000217257"/>
    </source>
</evidence>
<gene>
    <name evidence="2" type="ORF">CYFUS_004792</name>
</gene>
<feature type="domain" description="RNA helicase HrpA C-terminal" evidence="1">
    <location>
        <begin position="41"/>
        <end position="86"/>
    </location>
</feature>
<name>A0A250J732_9BACT</name>
<proteinExistence type="predicted"/>
<sequence>MQRALEALAETHRALEPALFGRRVPLLRPSRRRGTRRPACASRSLRDQEAAQEPRWAFEELRVALFAPEVTTPVSVTVAKVGAALAALR</sequence>
<keyword evidence="2" id="KW-0378">Hydrolase</keyword>
<evidence type="ECO:0000259" key="1">
    <source>
        <dbReference type="Pfam" id="PF11898"/>
    </source>
</evidence>
<dbReference type="AlphaFoldDB" id="A0A250J732"/>
<dbReference type="InterPro" id="IPR024590">
    <property type="entry name" value="HrpA_C"/>
</dbReference>
<reference evidence="2 3" key="1">
    <citation type="submission" date="2017-06" db="EMBL/GenBank/DDBJ databases">
        <title>Sequencing and comparative analysis of myxobacterial genomes.</title>
        <authorList>
            <person name="Rupp O."/>
            <person name="Goesmann A."/>
            <person name="Sogaard-Andersen L."/>
        </authorList>
    </citation>
    <scope>NUCLEOTIDE SEQUENCE [LARGE SCALE GENOMIC DNA]</scope>
    <source>
        <strain evidence="2 3">DSM 52655</strain>
    </source>
</reference>
<dbReference type="GO" id="GO:0004386">
    <property type="term" value="F:helicase activity"/>
    <property type="evidence" value="ECO:0007669"/>
    <property type="project" value="UniProtKB-KW"/>
</dbReference>
<evidence type="ECO:0000313" key="2">
    <source>
        <dbReference type="EMBL" id="ATB39348.1"/>
    </source>
</evidence>
<keyword evidence="2" id="KW-0347">Helicase</keyword>
<dbReference type="EMBL" id="CP022098">
    <property type="protein sequence ID" value="ATB39348.1"/>
    <property type="molecule type" value="Genomic_DNA"/>
</dbReference>
<protein>
    <submittedName>
        <fullName evidence="2">ATP-dependent RNA helicase HrpA</fullName>
    </submittedName>
</protein>